<comment type="caution">
    <text evidence="3">The sequence shown here is derived from an EMBL/GenBank/DDBJ whole genome shotgun (WGS) entry which is preliminary data.</text>
</comment>
<feature type="region of interest" description="Disordered" evidence="2">
    <location>
        <begin position="224"/>
        <end position="286"/>
    </location>
</feature>
<feature type="coiled-coil region" evidence="1">
    <location>
        <begin position="2"/>
        <end position="39"/>
    </location>
</feature>
<dbReference type="EMBL" id="BLLF01000147">
    <property type="protein sequence ID" value="GFH08229.1"/>
    <property type="molecule type" value="Genomic_DNA"/>
</dbReference>
<feature type="compositionally biased region" description="Low complexity" evidence="2">
    <location>
        <begin position="303"/>
        <end position="323"/>
    </location>
</feature>
<protein>
    <submittedName>
        <fullName evidence="3">Uncharacterized protein</fullName>
    </submittedName>
</protein>
<keyword evidence="1" id="KW-0175">Coiled coil</keyword>
<feature type="compositionally biased region" description="Polar residues" evidence="2">
    <location>
        <begin position="333"/>
        <end position="342"/>
    </location>
</feature>
<evidence type="ECO:0000256" key="1">
    <source>
        <dbReference type="SAM" id="Coils"/>
    </source>
</evidence>
<feature type="compositionally biased region" description="Low complexity" evidence="2">
    <location>
        <begin position="230"/>
        <end position="248"/>
    </location>
</feature>
<feature type="coiled-coil region" evidence="1">
    <location>
        <begin position="95"/>
        <end position="122"/>
    </location>
</feature>
<organism evidence="3 4">
    <name type="scientific">Haematococcus lacustris</name>
    <name type="common">Green alga</name>
    <name type="synonym">Haematococcus pluvialis</name>
    <dbReference type="NCBI Taxonomy" id="44745"/>
    <lineage>
        <taxon>Eukaryota</taxon>
        <taxon>Viridiplantae</taxon>
        <taxon>Chlorophyta</taxon>
        <taxon>core chlorophytes</taxon>
        <taxon>Chlorophyceae</taxon>
        <taxon>CS clade</taxon>
        <taxon>Chlamydomonadales</taxon>
        <taxon>Haematococcaceae</taxon>
        <taxon>Haematococcus</taxon>
    </lineage>
</organism>
<dbReference type="AlphaFoldDB" id="A0A699YPY6"/>
<sequence>MAAALDESMAAQEKEALRLQQAMEQDRRALATVNSLRDEIRAEGLDILRQQQLDFNQLAVSGLACTRPADHPEWQQRVAQPAYPYHLSITLGVRLQLLYQHQAEAQQQLAALEAEKAAAITAAQRQLDPIAAELPSSHGKRRQELMHAELMLNMQLNLVLSGLESQMRAIRDTMVSWGLQAAGQQSSRFAATVSIVEEEGTTEAVSDAPSRDPTASAPAAARLVVKHADSSTTSSSSASGQSSMSDQLSQEKAKLAAQLASKQRELRSLQRRQAQKAKAKDIAKMQRQLQQLEEELHKAKHYTPSTASAVTASSSPASQQQPSRHQRRQSGSTVTSAIQSEAGTGKGSAGSGQETSTVQTSSTGQVASTTTSSVPSVSVEDEGHDKSFTIST</sequence>
<accession>A0A699YPY6</accession>
<evidence type="ECO:0000256" key="2">
    <source>
        <dbReference type="SAM" id="MobiDB-lite"/>
    </source>
</evidence>
<feature type="compositionally biased region" description="Low complexity" evidence="2">
    <location>
        <begin position="351"/>
        <end position="378"/>
    </location>
</feature>
<gene>
    <name evidence="3" type="ORF">HaLaN_03160</name>
</gene>
<reference evidence="3 4" key="1">
    <citation type="submission" date="2020-02" db="EMBL/GenBank/DDBJ databases">
        <title>Draft genome sequence of Haematococcus lacustris strain NIES-144.</title>
        <authorList>
            <person name="Morimoto D."/>
            <person name="Nakagawa S."/>
            <person name="Yoshida T."/>
            <person name="Sawayama S."/>
        </authorList>
    </citation>
    <scope>NUCLEOTIDE SEQUENCE [LARGE SCALE GENOMIC DNA]</scope>
    <source>
        <strain evidence="3 4">NIES-144</strain>
    </source>
</reference>
<evidence type="ECO:0000313" key="3">
    <source>
        <dbReference type="EMBL" id="GFH08229.1"/>
    </source>
</evidence>
<feature type="region of interest" description="Disordered" evidence="2">
    <location>
        <begin position="303"/>
        <end position="392"/>
    </location>
</feature>
<evidence type="ECO:0000313" key="4">
    <source>
        <dbReference type="Proteomes" id="UP000485058"/>
    </source>
</evidence>
<feature type="compositionally biased region" description="Basic and acidic residues" evidence="2">
    <location>
        <begin position="381"/>
        <end position="392"/>
    </location>
</feature>
<name>A0A699YPY6_HAELA</name>
<keyword evidence="4" id="KW-1185">Reference proteome</keyword>
<proteinExistence type="predicted"/>
<dbReference type="Proteomes" id="UP000485058">
    <property type="component" value="Unassembled WGS sequence"/>
</dbReference>